<reference evidence="3" key="1">
    <citation type="submission" date="2022-03" db="EMBL/GenBank/DDBJ databases">
        <authorList>
            <person name="Legras J.-L."/>
            <person name="Devillers H."/>
            <person name="Grondin C."/>
        </authorList>
    </citation>
    <scope>NUCLEOTIDE SEQUENCE</scope>
    <source>
        <strain evidence="3">CLIB 1423</strain>
    </source>
</reference>
<dbReference type="SMART" id="SM00293">
    <property type="entry name" value="PWWP"/>
    <property type="match status" value="1"/>
</dbReference>
<feature type="domain" description="PWWP" evidence="2">
    <location>
        <begin position="8"/>
        <end position="84"/>
    </location>
</feature>
<dbReference type="InterPro" id="IPR035503">
    <property type="entry name" value="IOC4-like_PWWP"/>
</dbReference>
<accession>A0A9P0W176</accession>
<protein>
    <recommendedName>
        <fullName evidence="2">PWWP domain-containing protein</fullName>
    </recommendedName>
</protein>
<dbReference type="Pfam" id="PF00855">
    <property type="entry name" value="PWWP"/>
    <property type="match status" value="1"/>
</dbReference>
<comment type="caution">
    <text evidence="3">The sequence shown here is derived from an EMBL/GenBank/DDBJ whole genome shotgun (WGS) entry which is preliminary data.</text>
</comment>
<gene>
    <name evidence="3" type="ORF">CLIB1423_25S01288</name>
</gene>
<feature type="compositionally biased region" description="Basic residues" evidence="1">
    <location>
        <begin position="153"/>
        <end position="162"/>
    </location>
</feature>
<feature type="region of interest" description="Disordered" evidence="1">
    <location>
        <begin position="366"/>
        <end position="396"/>
    </location>
</feature>
<feature type="compositionally biased region" description="Polar residues" evidence="1">
    <location>
        <begin position="373"/>
        <end position="396"/>
    </location>
</feature>
<sequence length="396" mass="43670">MSDSTYTPKSIVLAKVKGYPPWPAMVLDESLLPEHILIKKPKTVKQPKASSKNTKKVEILPVRFFSDDTYIWIKDSDVKDLKEDTIKGFLEKEGAKRKNDNLLKVAYELANSPPDMELFIKFGSKGEPEPEPEPEPELELEESEAETKEPPKKKQAKSRAKPGPKASSSKASSSKAASSKAASSKAASTKAASSKATSSKAASSKAAASKAAPKPAPKPKVVDPYEGYDSDWGLNENDGGEDDDENYIFSNKKEQHEFETKFPSSQAITEHHRKVTEQIQKIRDNLSKLLLIEESVNEQSILKELGKLKSMKLPSSLIKATQLNKLLIVVLRRPSDAFPFKSIRNEISGLLKKWLDLEILPNDSEDFKLPENGSPSEPVSRNSVVPESAATIENGN</sequence>
<feature type="region of interest" description="Disordered" evidence="1">
    <location>
        <begin position="118"/>
        <end position="244"/>
    </location>
</feature>
<organism evidence="3 4">
    <name type="scientific">[Candida] railenensis</name>
    <dbReference type="NCBI Taxonomy" id="45579"/>
    <lineage>
        <taxon>Eukaryota</taxon>
        <taxon>Fungi</taxon>
        <taxon>Dikarya</taxon>
        <taxon>Ascomycota</taxon>
        <taxon>Saccharomycotina</taxon>
        <taxon>Pichiomycetes</taxon>
        <taxon>Debaryomycetaceae</taxon>
        <taxon>Kurtzmaniella</taxon>
    </lineage>
</organism>
<evidence type="ECO:0000313" key="4">
    <source>
        <dbReference type="Proteomes" id="UP000837801"/>
    </source>
</evidence>
<dbReference type="OrthoDB" id="62853at2759"/>
<dbReference type="CDD" id="cd05840">
    <property type="entry name" value="PWWP_ScIOC4-like"/>
    <property type="match status" value="1"/>
</dbReference>
<evidence type="ECO:0000259" key="2">
    <source>
        <dbReference type="PROSITE" id="PS50812"/>
    </source>
</evidence>
<dbReference type="InterPro" id="IPR000313">
    <property type="entry name" value="PWWP_dom"/>
</dbReference>
<feature type="compositionally biased region" description="Low complexity" evidence="1">
    <location>
        <begin position="163"/>
        <end position="213"/>
    </location>
</feature>
<dbReference type="SUPFAM" id="SSF63748">
    <property type="entry name" value="Tudor/PWWP/MBT"/>
    <property type="match status" value="1"/>
</dbReference>
<dbReference type="EMBL" id="CAKXYY010000025">
    <property type="protein sequence ID" value="CAH2355394.1"/>
    <property type="molecule type" value="Genomic_DNA"/>
</dbReference>
<feature type="compositionally biased region" description="Acidic residues" evidence="1">
    <location>
        <begin position="129"/>
        <end position="144"/>
    </location>
</feature>
<evidence type="ECO:0000313" key="3">
    <source>
        <dbReference type="EMBL" id="CAH2355394.1"/>
    </source>
</evidence>
<dbReference type="AlphaFoldDB" id="A0A9P0W176"/>
<proteinExistence type="predicted"/>
<dbReference type="PROSITE" id="PS50812">
    <property type="entry name" value="PWWP"/>
    <property type="match status" value="1"/>
</dbReference>
<name>A0A9P0W176_9ASCO</name>
<keyword evidence="4" id="KW-1185">Reference proteome</keyword>
<evidence type="ECO:0000256" key="1">
    <source>
        <dbReference type="SAM" id="MobiDB-lite"/>
    </source>
</evidence>
<dbReference type="Gene3D" id="2.30.30.140">
    <property type="match status" value="1"/>
</dbReference>
<dbReference type="Proteomes" id="UP000837801">
    <property type="component" value="Unassembled WGS sequence"/>
</dbReference>